<dbReference type="GO" id="GO:0003677">
    <property type="term" value="F:DNA binding"/>
    <property type="evidence" value="ECO:0007669"/>
    <property type="project" value="UniProtKB-KW"/>
</dbReference>
<organism evidence="1 2">
    <name type="scientific">Pseudarthrobacter niigatensis</name>
    <dbReference type="NCBI Taxonomy" id="369935"/>
    <lineage>
        <taxon>Bacteria</taxon>
        <taxon>Bacillati</taxon>
        <taxon>Actinomycetota</taxon>
        <taxon>Actinomycetes</taxon>
        <taxon>Micrococcales</taxon>
        <taxon>Micrococcaceae</taxon>
        <taxon>Pseudarthrobacter</taxon>
    </lineage>
</organism>
<dbReference type="Proteomes" id="UP001239267">
    <property type="component" value="Unassembled WGS sequence"/>
</dbReference>
<keyword evidence="1" id="KW-0238">DNA-binding</keyword>
<dbReference type="AlphaFoldDB" id="A0AAJ1SWI2"/>
<reference evidence="1 2" key="1">
    <citation type="submission" date="2023-07" db="EMBL/GenBank/DDBJ databases">
        <title>Sorghum-associated microbial communities from plants grown in Nebraska, USA.</title>
        <authorList>
            <person name="Schachtman D."/>
        </authorList>
    </citation>
    <scope>NUCLEOTIDE SEQUENCE [LARGE SCALE GENOMIC DNA]</scope>
    <source>
        <strain evidence="1 2">DS1001</strain>
    </source>
</reference>
<comment type="caution">
    <text evidence="1">The sequence shown here is derived from an EMBL/GenBank/DDBJ whole genome shotgun (WGS) entry which is preliminary data.</text>
</comment>
<protein>
    <submittedName>
        <fullName evidence="1">MarR-like DNA-binding transcriptional regulator SgrR of sgrS sRNA</fullName>
    </submittedName>
</protein>
<accession>A0AAJ1SWI2</accession>
<gene>
    <name evidence="1" type="ORF">J2T23_003004</name>
</gene>
<evidence type="ECO:0000313" key="1">
    <source>
        <dbReference type="EMBL" id="MDQ0147098.1"/>
    </source>
</evidence>
<dbReference type="EMBL" id="JAUSTB010000010">
    <property type="protein sequence ID" value="MDQ0147098.1"/>
    <property type="molecule type" value="Genomic_DNA"/>
</dbReference>
<proteinExistence type="predicted"/>
<keyword evidence="2" id="KW-1185">Reference proteome</keyword>
<sequence length="96" mass="10535">MDGIWDSRQQLDATLMSVAGRLATCSAKVEQVLGGFHDIQLLDWQSPAGRAYRDAVTLQASSLRRALDRLQEARLAVARRAQDDTGVPIATSGWPR</sequence>
<evidence type="ECO:0000313" key="2">
    <source>
        <dbReference type="Proteomes" id="UP001239267"/>
    </source>
</evidence>
<dbReference type="RefSeq" id="WP_307361170.1">
    <property type="nucleotide sequence ID" value="NZ_JAUSTB010000010.1"/>
</dbReference>
<name>A0AAJ1SWI2_9MICC</name>